<dbReference type="Proteomes" id="UP000004775">
    <property type="component" value="Unassembled WGS sequence"/>
</dbReference>
<reference evidence="1 2" key="1">
    <citation type="submission" date="2012-04" db="EMBL/GenBank/DDBJ databases">
        <authorList>
            <person name="Genoscope - CEA"/>
        </authorList>
    </citation>
    <scope>NUCLEOTIDE SEQUENCE [LARGE SCALE GENOMIC DNA]</scope>
    <source>
        <strain evidence="1 2">9809</strain>
    </source>
</reference>
<dbReference type="HOGENOM" id="CLU_3330201_0_0_3"/>
<name>I4HIX4_MICAE</name>
<evidence type="ECO:0000313" key="1">
    <source>
        <dbReference type="EMBL" id="CCI21998.1"/>
    </source>
</evidence>
<dbReference type="AlphaFoldDB" id="I4HIX4"/>
<organism evidence="1 2">
    <name type="scientific">Microcystis aeruginosa PCC 9809</name>
    <dbReference type="NCBI Taxonomy" id="1160285"/>
    <lineage>
        <taxon>Bacteria</taxon>
        <taxon>Bacillati</taxon>
        <taxon>Cyanobacteriota</taxon>
        <taxon>Cyanophyceae</taxon>
        <taxon>Oscillatoriophycideae</taxon>
        <taxon>Chroococcales</taxon>
        <taxon>Microcystaceae</taxon>
        <taxon>Microcystis</taxon>
    </lineage>
</organism>
<protein>
    <submittedName>
        <fullName evidence="1">Uncharacterized protein</fullName>
    </submittedName>
</protein>
<proteinExistence type="predicted"/>
<sequence>MSQKLGADFYFATPYHSWERGLNEHTKGLLSSRAKLIS</sequence>
<gene>
    <name evidence="1" type="ORF">MICAH_160001</name>
</gene>
<evidence type="ECO:0000313" key="2">
    <source>
        <dbReference type="Proteomes" id="UP000004775"/>
    </source>
</evidence>
<comment type="caution">
    <text evidence="1">The sequence shown here is derived from an EMBL/GenBank/DDBJ whole genome shotgun (WGS) entry which is preliminary data.</text>
</comment>
<dbReference type="EMBL" id="CAIO01000068">
    <property type="protein sequence ID" value="CCI21998.1"/>
    <property type="molecule type" value="Genomic_DNA"/>
</dbReference>
<accession>I4HIX4</accession>